<proteinExistence type="inferred from homology"/>
<evidence type="ECO:0000256" key="9">
    <source>
        <dbReference type="ARBA" id="ARBA00048988"/>
    </source>
</evidence>
<dbReference type="PANTHER" id="PTHR11070:SF63">
    <property type="entry name" value="DNA HELICASE IV"/>
    <property type="match status" value="1"/>
</dbReference>
<dbReference type="InterPro" id="IPR014017">
    <property type="entry name" value="DNA_helicase_UvrD-like_C"/>
</dbReference>
<reference evidence="12" key="1">
    <citation type="submission" date="2019-11" db="EMBL/GenBank/DDBJ databases">
        <authorList>
            <person name="Feng L."/>
        </authorList>
    </citation>
    <scope>NUCLEOTIDE SEQUENCE</scope>
    <source>
        <strain evidence="12">PclaraLFYP37</strain>
    </source>
</reference>
<evidence type="ECO:0000256" key="1">
    <source>
        <dbReference type="ARBA" id="ARBA00009922"/>
    </source>
</evidence>
<dbReference type="InterPro" id="IPR000212">
    <property type="entry name" value="DNA_helicase_UvrD/REP"/>
</dbReference>
<comment type="similarity">
    <text evidence="1">Belongs to the helicase family. UvrD subfamily.</text>
</comment>
<dbReference type="Gene3D" id="3.40.50.300">
    <property type="entry name" value="P-loop containing nucleotide triphosphate hydrolases"/>
    <property type="match status" value="3"/>
</dbReference>
<dbReference type="InterPro" id="IPR014016">
    <property type="entry name" value="UvrD-like_ATP-bd"/>
</dbReference>
<keyword evidence="3 10" id="KW-0378">Hydrolase</keyword>
<dbReference type="EC" id="5.6.2.4" evidence="8"/>
<keyword evidence="4 10" id="KW-0347">Helicase</keyword>
<evidence type="ECO:0000256" key="7">
    <source>
        <dbReference type="ARBA" id="ARBA00034617"/>
    </source>
</evidence>
<evidence type="ECO:0000256" key="3">
    <source>
        <dbReference type="ARBA" id="ARBA00022801"/>
    </source>
</evidence>
<evidence type="ECO:0000313" key="12">
    <source>
        <dbReference type="EMBL" id="VYU50924.1"/>
    </source>
</evidence>
<gene>
    <name evidence="12" type="primary">helD</name>
    <name evidence="12" type="ORF">PCLFYP37_03172</name>
</gene>
<comment type="catalytic activity">
    <reaction evidence="9">
        <text>ATP + H2O = ADP + phosphate + H(+)</text>
        <dbReference type="Rhea" id="RHEA:13065"/>
        <dbReference type="ChEBI" id="CHEBI:15377"/>
        <dbReference type="ChEBI" id="CHEBI:15378"/>
        <dbReference type="ChEBI" id="CHEBI:30616"/>
        <dbReference type="ChEBI" id="CHEBI:43474"/>
        <dbReference type="ChEBI" id="CHEBI:456216"/>
        <dbReference type="EC" id="5.6.2.4"/>
    </reaction>
</comment>
<dbReference type="GO" id="GO:0005829">
    <property type="term" value="C:cytosol"/>
    <property type="evidence" value="ECO:0007669"/>
    <property type="project" value="TreeGrafter"/>
</dbReference>
<keyword evidence="5 10" id="KW-0067">ATP-binding</keyword>
<dbReference type="GO" id="GO:0000725">
    <property type="term" value="P:recombinational repair"/>
    <property type="evidence" value="ECO:0007669"/>
    <property type="project" value="TreeGrafter"/>
</dbReference>
<dbReference type="Gene3D" id="3.40.91.30">
    <property type="match status" value="1"/>
</dbReference>
<feature type="binding site" evidence="10">
    <location>
        <begin position="158"/>
        <end position="165"/>
    </location>
    <ligand>
        <name>ATP</name>
        <dbReference type="ChEBI" id="CHEBI:30616"/>
    </ligand>
</feature>
<dbReference type="EMBL" id="CACRUT010000020">
    <property type="protein sequence ID" value="VYU50924.1"/>
    <property type="molecule type" value="Genomic_DNA"/>
</dbReference>
<dbReference type="GO" id="GO:0043138">
    <property type="term" value="F:3'-5' DNA helicase activity"/>
    <property type="evidence" value="ECO:0007669"/>
    <property type="project" value="UniProtKB-EC"/>
</dbReference>
<accession>A0A6N3FFP7</accession>
<evidence type="ECO:0000259" key="11">
    <source>
        <dbReference type="PROSITE" id="PS51198"/>
    </source>
</evidence>
<keyword evidence="2 10" id="KW-0547">Nucleotide-binding</keyword>
<dbReference type="PANTHER" id="PTHR11070">
    <property type="entry name" value="UVRD / RECB / PCRA DNA HELICASE FAMILY MEMBER"/>
    <property type="match status" value="1"/>
</dbReference>
<comment type="catalytic activity">
    <reaction evidence="7">
        <text>Couples ATP hydrolysis with the unwinding of duplex DNA by translocating in the 3'-5' direction.</text>
        <dbReference type="EC" id="5.6.2.4"/>
    </reaction>
</comment>
<evidence type="ECO:0000256" key="5">
    <source>
        <dbReference type="ARBA" id="ARBA00022840"/>
    </source>
</evidence>
<keyword evidence="6" id="KW-0413">Isomerase</keyword>
<dbReference type="Pfam" id="PF00580">
    <property type="entry name" value="UvrD-helicase"/>
    <property type="match status" value="2"/>
</dbReference>
<evidence type="ECO:0000256" key="10">
    <source>
        <dbReference type="PROSITE-ProRule" id="PRU00560"/>
    </source>
</evidence>
<dbReference type="Pfam" id="PF13361">
    <property type="entry name" value="UvrD_C"/>
    <property type="match status" value="1"/>
</dbReference>
<dbReference type="GO" id="GO:0005524">
    <property type="term" value="F:ATP binding"/>
    <property type="evidence" value="ECO:0007669"/>
    <property type="project" value="UniProtKB-UniRule"/>
</dbReference>
<sequence>MSVWKWDKIFFRRKKVHSEGEECTESKRLEDFERQIGLLLHSDRFIARSDYRPIHERYAELHVSLSNLEKMGMLDMYCEKNCIDPKKMDRFLCLYEDLGSKEGSKVVEAHNDEFVKRHLAKDKLYLDTILRKVDPNVKLDEEQRRVVLSDEDYTLVVAGAGAGKTTTMAAKVKYLVEKRGVKPEQILVISYTNKAVGELRSKINKDLKIDCPVTTFHKTGYAILRKRDTERKTVVDGGFMWHVVNNYLKGNILECPELVDKLILFFGSYFDAPYEGDNLNDFFNYISKADFSTLRGNMDEYAEKIIDQRTGKCVSIAHETLRSVQEVRIANFLFMNGIDYVYEKIYPYNMRYTYKPYTPDFTITQGDKTVYVEHFGITENGRNSRYTEEQLARYKKEIDDKIRLHRRHHTDLVYTYSEYNDGRDYLDHLQEMLVAQGIEFRPRTSREVFDKLVSTEENKYIIKLVKLVCTFLHGFKTNGFTIEHFHQFQSKSSNERNKLFLSICERCYLEYSKRLKEKQAVDFEDMINSSAKMLREKEIQGERLGFKYIIVDEYQDISRQRFNLTLELSKLCDAKIVAVGDDWQSIYAYAGSDITLFTQFKESFGYGLELGITKTYRNAQEVIDIAGGFIQKNTAQIRKSLVSPKHITRPVVVETYTENVDRSKYAGKGGKYFLVGETVERIVGQILEENPDASILLLGRYGFDAFNLCRSSEFTYEEKTGNVISKKYPFAKLDFMTVHRAKGLGYDHVILINARNELYGFPSQVQDDPVLKYVVRDDHSMEYAEERRLFYVALTRTKNRVYIVVPQQHPSDFVRELVKDYPGVTVNGELDDCRETRTEMKRCPVCGYPMQLRYKKAYGLKLWICSNEPEICDFMTNNLKGGDLPILKCDCCKDGYLIVKEGWGEPFLGCTNYRADRSGCNRAISRDKYLRSVKPFFDE</sequence>
<dbReference type="AlphaFoldDB" id="A0A6N3FFP7"/>
<dbReference type="PROSITE" id="PS51198">
    <property type="entry name" value="UVRD_HELICASE_ATP_BIND"/>
    <property type="match status" value="1"/>
</dbReference>
<dbReference type="InterPro" id="IPR013986">
    <property type="entry name" value="DExx_box_DNA_helicase_dom_sf"/>
</dbReference>
<evidence type="ECO:0000256" key="8">
    <source>
        <dbReference type="ARBA" id="ARBA00034808"/>
    </source>
</evidence>
<evidence type="ECO:0000256" key="2">
    <source>
        <dbReference type="ARBA" id="ARBA00022741"/>
    </source>
</evidence>
<dbReference type="InterPro" id="IPR027417">
    <property type="entry name" value="P-loop_NTPase"/>
</dbReference>
<evidence type="ECO:0000256" key="4">
    <source>
        <dbReference type="ARBA" id="ARBA00022806"/>
    </source>
</evidence>
<dbReference type="GO" id="GO:0016787">
    <property type="term" value="F:hydrolase activity"/>
    <property type="evidence" value="ECO:0007669"/>
    <property type="project" value="UniProtKB-UniRule"/>
</dbReference>
<protein>
    <recommendedName>
        <fullName evidence="8">DNA 3'-5' helicase</fullName>
        <ecNumber evidence="8">5.6.2.4</ecNumber>
    </recommendedName>
</protein>
<name>A0A6N3FFP7_9BACT</name>
<feature type="domain" description="UvrD-like helicase ATP-binding" evidence="11">
    <location>
        <begin position="137"/>
        <end position="619"/>
    </location>
</feature>
<dbReference type="SUPFAM" id="SSF52540">
    <property type="entry name" value="P-loop containing nucleoside triphosphate hydrolases"/>
    <property type="match status" value="1"/>
</dbReference>
<dbReference type="GO" id="GO:0003677">
    <property type="term" value="F:DNA binding"/>
    <property type="evidence" value="ECO:0007669"/>
    <property type="project" value="InterPro"/>
</dbReference>
<dbReference type="Gene3D" id="1.10.10.160">
    <property type="match status" value="1"/>
</dbReference>
<evidence type="ECO:0000256" key="6">
    <source>
        <dbReference type="ARBA" id="ARBA00023235"/>
    </source>
</evidence>
<organism evidence="12">
    <name type="scientific">Paraprevotella clara</name>
    <dbReference type="NCBI Taxonomy" id="454154"/>
    <lineage>
        <taxon>Bacteria</taxon>
        <taxon>Pseudomonadati</taxon>
        <taxon>Bacteroidota</taxon>
        <taxon>Bacteroidia</taxon>
        <taxon>Bacteroidales</taxon>
        <taxon>Prevotellaceae</taxon>
        <taxon>Paraprevotella</taxon>
    </lineage>
</organism>